<organism evidence="1 2">
    <name type="scientific">Hymenobacter rubripertinctus</name>
    <dbReference type="NCBI Taxonomy" id="2029981"/>
    <lineage>
        <taxon>Bacteria</taxon>
        <taxon>Pseudomonadati</taxon>
        <taxon>Bacteroidota</taxon>
        <taxon>Cytophagia</taxon>
        <taxon>Cytophagales</taxon>
        <taxon>Hymenobacteraceae</taxon>
        <taxon>Hymenobacter</taxon>
    </lineage>
</organism>
<dbReference type="Gene3D" id="2.60.40.1120">
    <property type="entry name" value="Carboxypeptidase-like, regulatory domain"/>
    <property type="match status" value="1"/>
</dbReference>
<evidence type="ECO:0000313" key="1">
    <source>
        <dbReference type="EMBL" id="RIY06056.1"/>
    </source>
</evidence>
<dbReference type="Proteomes" id="UP000284250">
    <property type="component" value="Unassembled WGS sequence"/>
</dbReference>
<gene>
    <name evidence="1" type="ORF">D0T11_19655</name>
</gene>
<dbReference type="OrthoDB" id="972646at2"/>
<reference evidence="1 2" key="1">
    <citation type="submission" date="2018-09" db="EMBL/GenBank/DDBJ databases">
        <authorList>
            <person name="Zeman M."/>
            <person name="Pardy F."/>
        </authorList>
    </citation>
    <scope>NUCLEOTIDE SEQUENCE [LARGE SCALE GENOMIC DNA]</scope>
    <source>
        <strain evidence="1 2">CCM 8852</strain>
    </source>
</reference>
<protein>
    <recommendedName>
        <fullName evidence="3">TonB-dependent receptor</fullName>
    </recommendedName>
</protein>
<dbReference type="EMBL" id="QYCN01000045">
    <property type="protein sequence ID" value="RIY06056.1"/>
    <property type="molecule type" value="Genomic_DNA"/>
</dbReference>
<name>A0A418QLE0_9BACT</name>
<accession>A0A418QLE0</accession>
<proteinExistence type="predicted"/>
<dbReference type="InterPro" id="IPR037066">
    <property type="entry name" value="Plug_dom_sf"/>
</dbReference>
<sequence>MWSYWPAMPSSCLLGVMRNLPVHRAPETGSPIMAAGLFALMAGIWAIPSAQAGACPPAAPASCSVMPTDTTRARPVRGSVADKAQKGLEFSTVHLLRHSDSTHVATVMSDEKGAFEFPAVRPGEYLVKVTQLSYTDTYLPFFRVESGEGILQLPPIVMGEFALGLDEVVVVGEKQVIERQIDRFVVNVGAMPVAAGGSVYDVLKSSPGVTVNSTESITMMGKTGVIVMIDDRPVKMSSDALLNMLKNMPAESVSPLEVITTPPARYEAQGDAGIINIRTKRRKTEGWNADLSLRGGQGRYSRYSGGGVLNVKKRMIDFNLSYFAGRVRNFQNIGQRATFRRTGQAEVFSDVLSQTYLINTATSQDLKAQADIKTGKRSAMGIAATAFRLPNPACSDNTSSDLLRTAQLDTTVNTLSQLNDIYRSYSLDGYYKTALDTL</sequence>
<evidence type="ECO:0000313" key="2">
    <source>
        <dbReference type="Proteomes" id="UP000284250"/>
    </source>
</evidence>
<dbReference type="Pfam" id="PF13620">
    <property type="entry name" value="CarboxypepD_reg"/>
    <property type="match status" value="1"/>
</dbReference>
<comment type="caution">
    <text evidence="1">The sequence shown here is derived from an EMBL/GenBank/DDBJ whole genome shotgun (WGS) entry which is preliminary data.</text>
</comment>
<dbReference type="SUPFAM" id="SSF49464">
    <property type="entry name" value="Carboxypeptidase regulatory domain-like"/>
    <property type="match status" value="1"/>
</dbReference>
<dbReference type="InterPro" id="IPR008969">
    <property type="entry name" value="CarboxyPept-like_regulatory"/>
</dbReference>
<dbReference type="Gene3D" id="2.170.130.10">
    <property type="entry name" value="TonB-dependent receptor, plug domain"/>
    <property type="match status" value="1"/>
</dbReference>
<keyword evidence="2" id="KW-1185">Reference proteome</keyword>
<dbReference type="AlphaFoldDB" id="A0A418QLE0"/>
<evidence type="ECO:0008006" key="3">
    <source>
        <dbReference type="Google" id="ProtNLM"/>
    </source>
</evidence>
<reference evidence="1 2" key="2">
    <citation type="submission" date="2019-01" db="EMBL/GenBank/DDBJ databases">
        <title>Hymenobacter humicola sp. nov., isolated from soils in Antarctica.</title>
        <authorList>
            <person name="Sedlacek I."/>
            <person name="Holochova P."/>
            <person name="Kralova S."/>
            <person name="Pantucek R."/>
            <person name="Stankova E."/>
            <person name="Vrbovska V."/>
            <person name="Kristofova L."/>
            <person name="Svec P."/>
            <person name="Busse H.-J."/>
        </authorList>
    </citation>
    <scope>NUCLEOTIDE SEQUENCE [LARGE SCALE GENOMIC DNA]</scope>
    <source>
        <strain evidence="1 2">CCM 8852</strain>
    </source>
</reference>
<dbReference type="SUPFAM" id="SSF56935">
    <property type="entry name" value="Porins"/>
    <property type="match status" value="1"/>
</dbReference>